<sequence length="183" mass="19868">MAGIMRTGRRQRGYTYLLVLFAAAALGLFAAEVGVVWEKAVAREREAELLVIGSEIARAIGRYHADSPGAPAWPASLDELVEDRRFPTVRRHLRRIYRDPLSGRPDWGLVREGQAIVGIHSRETGEPIRKSGLPPELGPAAPSAARYDEWIFRPAEPIGASTALSAGGEPLTRALAAGVAPRR</sequence>
<dbReference type="EMBL" id="WTVG01000019">
    <property type="protein sequence ID" value="NMG24777.1"/>
    <property type="molecule type" value="Genomic_DNA"/>
</dbReference>
<comment type="caution">
    <text evidence="1">The sequence shown here is derived from an EMBL/GenBank/DDBJ whole genome shotgun (WGS) entry which is preliminary data.</text>
</comment>
<reference evidence="1" key="1">
    <citation type="submission" date="2019-12" db="EMBL/GenBank/DDBJ databases">
        <title>Comparative genomics gives insights into the taxonomy of the Azoarcus-Aromatoleum group and reveals separate origins of nif in the plant-associated Azoarcus and non-plant-associated Aromatoleum sub-groups.</title>
        <authorList>
            <person name="Lafos M."/>
            <person name="Maluk M."/>
            <person name="Batista M."/>
            <person name="Junghare M."/>
            <person name="Carmona M."/>
            <person name="Faoro H."/>
            <person name="Cruz L.M."/>
            <person name="Battistoni F."/>
            <person name="De Souza E."/>
            <person name="Pedrosa F."/>
            <person name="Chen W.-M."/>
            <person name="Poole P.S."/>
            <person name="Dixon R.A."/>
            <person name="James E.K."/>
        </authorList>
    </citation>
    <scope>NUCLEOTIDE SEQUENCE</scope>
    <source>
        <strain evidence="1">LuFRes1</strain>
    </source>
</reference>
<dbReference type="Proteomes" id="UP000615989">
    <property type="component" value="Unassembled WGS sequence"/>
</dbReference>
<protein>
    <submittedName>
        <fullName evidence="1">Type II secretion system protein</fullName>
    </submittedName>
</protein>
<keyword evidence="2" id="KW-1185">Reference proteome</keyword>
<gene>
    <name evidence="1" type="ORF">GO606_08585</name>
</gene>
<name>A0ABX1PJP9_9RHOO</name>
<organism evidence="1 2">
    <name type="scientific">Aromatoleum anaerobium</name>
    <dbReference type="NCBI Taxonomy" id="182180"/>
    <lineage>
        <taxon>Bacteria</taxon>
        <taxon>Pseudomonadati</taxon>
        <taxon>Pseudomonadota</taxon>
        <taxon>Betaproteobacteria</taxon>
        <taxon>Rhodocyclales</taxon>
        <taxon>Rhodocyclaceae</taxon>
        <taxon>Aromatoleum</taxon>
    </lineage>
</organism>
<evidence type="ECO:0000313" key="1">
    <source>
        <dbReference type="EMBL" id="NMG24777.1"/>
    </source>
</evidence>
<accession>A0ABX1PJP9</accession>
<evidence type="ECO:0000313" key="2">
    <source>
        <dbReference type="Proteomes" id="UP000615989"/>
    </source>
</evidence>
<proteinExistence type="predicted"/>